<keyword evidence="2" id="KW-1185">Reference proteome</keyword>
<dbReference type="Gene3D" id="1.10.490.10">
    <property type="entry name" value="Globins"/>
    <property type="match status" value="1"/>
</dbReference>
<dbReference type="InterPro" id="IPR012292">
    <property type="entry name" value="Globin/Proto"/>
</dbReference>
<dbReference type="AlphaFoldDB" id="A0A3D9FDU9"/>
<organism evidence="1 2">
    <name type="scientific">Parasphingopyxis lamellibrachiae</name>
    <dbReference type="NCBI Taxonomy" id="680125"/>
    <lineage>
        <taxon>Bacteria</taxon>
        <taxon>Pseudomonadati</taxon>
        <taxon>Pseudomonadota</taxon>
        <taxon>Alphaproteobacteria</taxon>
        <taxon>Sphingomonadales</taxon>
        <taxon>Sphingomonadaceae</taxon>
        <taxon>Parasphingopyxis</taxon>
    </lineage>
</organism>
<evidence type="ECO:0000313" key="2">
    <source>
        <dbReference type="Proteomes" id="UP000256310"/>
    </source>
</evidence>
<dbReference type="RefSeq" id="WP_245953689.1">
    <property type="nucleotide sequence ID" value="NZ_QRDP01000004.1"/>
</dbReference>
<comment type="caution">
    <text evidence="1">The sequence shown here is derived from an EMBL/GenBank/DDBJ whole genome shotgun (WGS) entry which is preliminary data.</text>
</comment>
<gene>
    <name evidence="1" type="ORF">DFR46_1014</name>
</gene>
<name>A0A3D9FDU9_9SPHN</name>
<dbReference type="EMBL" id="QRDP01000004">
    <property type="protein sequence ID" value="RED16004.1"/>
    <property type="molecule type" value="Genomic_DNA"/>
</dbReference>
<dbReference type="CDD" id="cd08916">
    <property type="entry name" value="TrHb3_P"/>
    <property type="match status" value="1"/>
</dbReference>
<dbReference type="SUPFAM" id="SSF46458">
    <property type="entry name" value="Globin-like"/>
    <property type="match status" value="1"/>
</dbReference>
<sequence length="159" mass="17668">MGTTTEYAISARRDKAEHAARIGIDDALISTLVESFYAAIRRDPLLGPIFESKIADWPAHLSRMKDFWASIALESGRFHGNPMVKHIAIGTLERHHFEAWLNLFSATLDAVVPGEAARMFFQERAARIAESLLMGIEVQRSGLKDMSSQLVGETNRVDG</sequence>
<proteinExistence type="predicted"/>
<dbReference type="Proteomes" id="UP000256310">
    <property type="component" value="Unassembled WGS sequence"/>
</dbReference>
<reference evidence="1 2" key="1">
    <citation type="submission" date="2018-07" db="EMBL/GenBank/DDBJ databases">
        <title>Genomic Encyclopedia of Type Strains, Phase IV (KMG-IV): sequencing the most valuable type-strain genomes for metagenomic binning, comparative biology and taxonomic classification.</title>
        <authorList>
            <person name="Goeker M."/>
        </authorList>
    </citation>
    <scope>NUCLEOTIDE SEQUENCE [LARGE SCALE GENOMIC DNA]</scope>
    <source>
        <strain evidence="1 2">DSM 26725</strain>
    </source>
</reference>
<dbReference type="GO" id="GO:0019825">
    <property type="term" value="F:oxygen binding"/>
    <property type="evidence" value="ECO:0007669"/>
    <property type="project" value="InterPro"/>
</dbReference>
<protein>
    <submittedName>
        <fullName evidence="1">Hemoglobin</fullName>
    </submittedName>
</protein>
<dbReference type="GO" id="GO:0020037">
    <property type="term" value="F:heme binding"/>
    <property type="evidence" value="ECO:0007669"/>
    <property type="project" value="InterPro"/>
</dbReference>
<accession>A0A3D9FDU9</accession>
<evidence type="ECO:0000313" key="1">
    <source>
        <dbReference type="EMBL" id="RED16004.1"/>
    </source>
</evidence>
<dbReference type="InterPro" id="IPR009050">
    <property type="entry name" value="Globin-like_sf"/>
</dbReference>